<keyword evidence="2 4" id="KW-0238">DNA-binding</keyword>
<gene>
    <name evidence="7" type="ORF">CRD60_01105</name>
</gene>
<dbReference type="InterPro" id="IPR010998">
    <property type="entry name" value="Integrase_recombinase_N"/>
</dbReference>
<evidence type="ECO:0000256" key="4">
    <source>
        <dbReference type="PROSITE-ProRule" id="PRU01248"/>
    </source>
</evidence>
<evidence type="ECO:0000259" key="6">
    <source>
        <dbReference type="PROSITE" id="PS51900"/>
    </source>
</evidence>
<dbReference type="PROSITE" id="PS51898">
    <property type="entry name" value="TYR_RECOMBINASE"/>
    <property type="match status" value="1"/>
</dbReference>
<reference evidence="7 8" key="1">
    <citation type="submission" date="2017-10" db="EMBL/GenBank/DDBJ databases">
        <title>Bifidobacterium xylocopum sp. nov. and Bifidobacterium aemilianum sp. nov., from the carpenter bee (Xylocopa violacea) digestive tract.</title>
        <authorList>
            <person name="Alberoni D."/>
            <person name="Baffoni L."/>
            <person name="Di Gioia D."/>
            <person name="Gaggia F."/>
            <person name="Biavati B."/>
        </authorList>
    </citation>
    <scope>NUCLEOTIDE SEQUENCE [LARGE SCALE GENOMIC DNA]</scope>
    <source>
        <strain evidence="7 8">XV10</strain>
    </source>
</reference>
<accession>A0A366K9W6</accession>
<evidence type="ECO:0000256" key="2">
    <source>
        <dbReference type="ARBA" id="ARBA00023125"/>
    </source>
</evidence>
<dbReference type="PROSITE" id="PS51900">
    <property type="entry name" value="CB"/>
    <property type="match status" value="1"/>
</dbReference>
<dbReference type="GO" id="GO:0015074">
    <property type="term" value="P:DNA integration"/>
    <property type="evidence" value="ECO:0007669"/>
    <property type="project" value="InterPro"/>
</dbReference>
<dbReference type="Pfam" id="PF00589">
    <property type="entry name" value="Phage_integrase"/>
    <property type="match status" value="1"/>
</dbReference>
<dbReference type="PANTHER" id="PTHR30349:SF64">
    <property type="entry name" value="PROPHAGE INTEGRASE INTD-RELATED"/>
    <property type="match status" value="1"/>
</dbReference>
<dbReference type="GO" id="GO:0003677">
    <property type="term" value="F:DNA binding"/>
    <property type="evidence" value="ECO:0007669"/>
    <property type="project" value="UniProtKB-UniRule"/>
</dbReference>
<feature type="domain" description="Core-binding (CB)" evidence="6">
    <location>
        <begin position="85"/>
        <end position="174"/>
    </location>
</feature>
<name>A0A366K9W6_9BIFI</name>
<sequence length="438" mass="48780">MPKRRATGAAKPYTYWHTYKVKGKDGRTVTKRSQRWMARVDLGYDSAGRRIRKTLTGTTSAEVKAKLKAAREEYAATGAVGQADVRLGEYAHQWLEHKAHEADPKTIEMYRTVIDRHLDRYAGTSLAKIVPSTVRRILENAQAYDQKGNPKGPAGLSLKRQIRTCLNQIMQAAWADRLIPSNPVLAVRTPSRKDQGEGRSAFSVPELRAMLDVSSHMPVVEGTIWWWRLLTGMRQGEILGATWDSLNMRTGVYAVDWKLQTVTKVHGCGTPTGGGYPCGRRKAAMCPDAQWLTPDGYDMRPLCGPYALTRPKSRTGRIVPIVPPLMEAMRRYKEASKAIPNPYGLIFRRADGTPIPKRDDAEAFRALMRASGIDPDAHTGHETRYSAVTLLASQGVDLQLIQEIVGHSSEAMTMHYRTAGLDERKQAMLKLDSALGIE</sequence>
<dbReference type="EMBL" id="PDCG01000001">
    <property type="protein sequence ID" value="RBP98494.1"/>
    <property type="molecule type" value="Genomic_DNA"/>
</dbReference>
<dbReference type="InterPro" id="IPR013762">
    <property type="entry name" value="Integrase-like_cat_sf"/>
</dbReference>
<dbReference type="RefSeq" id="WP_113859468.1">
    <property type="nucleotide sequence ID" value="NZ_PDCG01000001.1"/>
</dbReference>
<evidence type="ECO:0000256" key="1">
    <source>
        <dbReference type="ARBA" id="ARBA00008857"/>
    </source>
</evidence>
<comment type="caution">
    <text evidence="7">The sequence shown here is derived from an EMBL/GenBank/DDBJ whole genome shotgun (WGS) entry which is preliminary data.</text>
</comment>
<proteinExistence type="inferred from homology"/>
<dbReference type="Proteomes" id="UP000252530">
    <property type="component" value="Unassembled WGS sequence"/>
</dbReference>
<dbReference type="OrthoDB" id="4326943at2"/>
<dbReference type="Gene3D" id="1.10.150.130">
    <property type="match status" value="1"/>
</dbReference>
<dbReference type="GO" id="GO:0006310">
    <property type="term" value="P:DNA recombination"/>
    <property type="evidence" value="ECO:0007669"/>
    <property type="project" value="UniProtKB-KW"/>
</dbReference>
<organism evidence="7 8">
    <name type="scientific">Bifidobacterium aemilianum</name>
    <dbReference type="NCBI Taxonomy" id="2493120"/>
    <lineage>
        <taxon>Bacteria</taxon>
        <taxon>Bacillati</taxon>
        <taxon>Actinomycetota</taxon>
        <taxon>Actinomycetes</taxon>
        <taxon>Bifidobacteriales</taxon>
        <taxon>Bifidobacteriaceae</taxon>
        <taxon>Bifidobacterium</taxon>
    </lineage>
</organism>
<dbReference type="InterPro" id="IPR050090">
    <property type="entry name" value="Tyrosine_recombinase_XerCD"/>
</dbReference>
<dbReference type="SUPFAM" id="SSF56349">
    <property type="entry name" value="DNA breaking-rejoining enzymes"/>
    <property type="match status" value="1"/>
</dbReference>
<keyword evidence="3" id="KW-0233">DNA recombination</keyword>
<comment type="similarity">
    <text evidence="1">Belongs to the 'phage' integrase family.</text>
</comment>
<evidence type="ECO:0000313" key="8">
    <source>
        <dbReference type="Proteomes" id="UP000252530"/>
    </source>
</evidence>
<dbReference type="InterPro" id="IPR044068">
    <property type="entry name" value="CB"/>
</dbReference>
<evidence type="ECO:0000259" key="5">
    <source>
        <dbReference type="PROSITE" id="PS51898"/>
    </source>
</evidence>
<dbReference type="InterPro" id="IPR002104">
    <property type="entry name" value="Integrase_catalytic"/>
</dbReference>
<evidence type="ECO:0000313" key="7">
    <source>
        <dbReference type="EMBL" id="RBP98494.1"/>
    </source>
</evidence>
<dbReference type="InterPro" id="IPR011010">
    <property type="entry name" value="DNA_brk_join_enz"/>
</dbReference>
<dbReference type="AlphaFoldDB" id="A0A366K9W6"/>
<protein>
    <submittedName>
        <fullName evidence="7">Integrase</fullName>
    </submittedName>
</protein>
<dbReference type="Gene3D" id="1.10.443.10">
    <property type="entry name" value="Intergrase catalytic core"/>
    <property type="match status" value="1"/>
</dbReference>
<keyword evidence="8" id="KW-1185">Reference proteome</keyword>
<evidence type="ECO:0000256" key="3">
    <source>
        <dbReference type="ARBA" id="ARBA00023172"/>
    </source>
</evidence>
<dbReference type="PANTHER" id="PTHR30349">
    <property type="entry name" value="PHAGE INTEGRASE-RELATED"/>
    <property type="match status" value="1"/>
</dbReference>
<feature type="domain" description="Tyr recombinase" evidence="5">
    <location>
        <begin position="197"/>
        <end position="430"/>
    </location>
</feature>